<keyword evidence="2" id="KW-1185">Reference proteome</keyword>
<name>A0AAX4HU00_9BACT</name>
<evidence type="ECO:0000313" key="2">
    <source>
        <dbReference type="Proteomes" id="UP001324634"/>
    </source>
</evidence>
<evidence type="ECO:0000313" key="1">
    <source>
        <dbReference type="EMBL" id="WPU66653.1"/>
    </source>
</evidence>
<dbReference type="RefSeq" id="WP_321399082.1">
    <property type="nucleotide sequence ID" value="NZ_CP139487.1"/>
</dbReference>
<organism evidence="1 2">
    <name type="scientific">Peredibacter starrii</name>
    <dbReference type="NCBI Taxonomy" id="28202"/>
    <lineage>
        <taxon>Bacteria</taxon>
        <taxon>Pseudomonadati</taxon>
        <taxon>Bdellovibrionota</taxon>
        <taxon>Bacteriovoracia</taxon>
        <taxon>Bacteriovoracales</taxon>
        <taxon>Bacteriovoracaceae</taxon>
        <taxon>Peredibacter</taxon>
    </lineage>
</organism>
<gene>
    <name evidence="1" type="ORF">SOO65_07835</name>
</gene>
<dbReference type="EMBL" id="CP139487">
    <property type="protein sequence ID" value="WPU66653.1"/>
    <property type="molecule type" value="Genomic_DNA"/>
</dbReference>
<dbReference type="AlphaFoldDB" id="A0AAX4HU00"/>
<reference evidence="1 2" key="1">
    <citation type="submission" date="2023-11" db="EMBL/GenBank/DDBJ databases">
        <title>Peredibacter starrii A3.12.</title>
        <authorList>
            <person name="Mitchell R.J."/>
        </authorList>
    </citation>
    <scope>NUCLEOTIDE SEQUENCE [LARGE SCALE GENOMIC DNA]</scope>
    <source>
        <strain evidence="1 2">A3.12</strain>
    </source>
</reference>
<dbReference type="Proteomes" id="UP001324634">
    <property type="component" value="Chromosome"/>
</dbReference>
<accession>A0AAX4HU00</accession>
<dbReference type="KEGG" id="psti:SOO65_07835"/>
<sequence>MLYVMTLLLSFSVFAELEPMSLRMRECMTNVFDRAGFDKSKQHKLLVGQGDRAFDKRVRAFVEQARPAVYEKHTKARNPAEAAEMSKKHAQYMPGIVRERLERRALRMDTPGVLRENQGTLFKFVKFESPVGYDLGKPTYFMRVEIGPTGEFHGHPMSPNRVRDSIGDADFKALSE</sequence>
<proteinExistence type="predicted"/>
<protein>
    <submittedName>
        <fullName evidence="1">Uncharacterized protein</fullName>
    </submittedName>
</protein>